<proteinExistence type="predicted"/>
<reference evidence="3 4" key="1">
    <citation type="submission" date="2019-03" db="EMBL/GenBank/DDBJ databases">
        <title>Draft genome sequences of novel Actinobacteria.</title>
        <authorList>
            <person name="Sahin N."/>
            <person name="Ay H."/>
            <person name="Saygin H."/>
        </authorList>
    </citation>
    <scope>NUCLEOTIDE SEQUENCE [LARGE SCALE GENOMIC DNA]</scope>
    <source>
        <strain evidence="3 4">DSM 41900</strain>
    </source>
</reference>
<dbReference type="Gene3D" id="3.30.450.20">
    <property type="entry name" value="PAS domain"/>
    <property type="match status" value="2"/>
</dbReference>
<comment type="caution">
    <text evidence="3">The sequence shown here is derived from an EMBL/GenBank/DDBJ whole genome shotgun (WGS) entry which is preliminary data.</text>
</comment>
<evidence type="ECO:0000313" key="3">
    <source>
        <dbReference type="EMBL" id="TDC70020.1"/>
    </source>
</evidence>
<dbReference type="InterPro" id="IPR029016">
    <property type="entry name" value="GAF-like_dom_sf"/>
</dbReference>
<dbReference type="GO" id="GO:0006355">
    <property type="term" value="P:regulation of DNA-templated transcription"/>
    <property type="evidence" value="ECO:0007669"/>
    <property type="project" value="InterPro"/>
</dbReference>
<dbReference type="EMBL" id="SMKI01000320">
    <property type="protein sequence ID" value="TDC70020.1"/>
    <property type="molecule type" value="Genomic_DNA"/>
</dbReference>
<dbReference type="Pfam" id="PF08448">
    <property type="entry name" value="PAS_4"/>
    <property type="match status" value="1"/>
</dbReference>
<sequence length="503" mass="53016">MVRRTRPALTLLCWGYQVTTHSEVSGPVSGAESRATSPGRPATSDDRLLAALLDGMEAALFAVDPSGRVTHWNRKAERMLGWTREQAVGRTGLGGWAVREADAADVMDRLLAALRPPTGGGRPFQEFPLLRKDGGRVLVRANATAMRDPDGRPTGVYCAFGEAHAQLDLERNLALSEALLGDCDTWATVLVDADLRTVAVNDAAAEALGVTPVDMLGEPLGEFFGAGLDELESGLEQALAGQPPAGPVELWLTLLDDDSRDDDRFGDPAPAGGPPGGPRRCLTSGFLRLGSPAAPEPAPLGVAWVFQDVTRARRHAQGAARQRFRDGQLSRAARAAADCEDPLDAAMLQLHYALAGFADHALLDTASSRAAGAANAAHVGHLVRIAESPGTFGAAPAARGVVVRYRQGHPALQALERGMPVRATGGVSRSTWAVEHRWPKDAEHALCVVLRSRGRSLGVLTFLRGASRRPFDRSDAAYGEDVALRVAAAIDLHGLAGGGGGAR</sequence>
<feature type="domain" description="PAS" evidence="2">
    <location>
        <begin position="45"/>
        <end position="93"/>
    </location>
</feature>
<gene>
    <name evidence="3" type="ORF">E1283_25260</name>
</gene>
<keyword evidence="4" id="KW-1185">Reference proteome</keyword>
<dbReference type="InterPro" id="IPR000014">
    <property type="entry name" value="PAS"/>
</dbReference>
<dbReference type="SUPFAM" id="SSF55785">
    <property type="entry name" value="PYP-like sensor domain (PAS domain)"/>
    <property type="match status" value="2"/>
</dbReference>
<name>A0A4R4T006_9ACTN</name>
<dbReference type="PROSITE" id="PS50112">
    <property type="entry name" value="PAS"/>
    <property type="match status" value="1"/>
</dbReference>
<accession>A0A4R4T006</accession>
<dbReference type="InterPro" id="IPR035965">
    <property type="entry name" value="PAS-like_dom_sf"/>
</dbReference>
<dbReference type="InterPro" id="IPR013767">
    <property type="entry name" value="PAS_fold"/>
</dbReference>
<evidence type="ECO:0000259" key="2">
    <source>
        <dbReference type="PROSITE" id="PS50112"/>
    </source>
</evidence>
<organism evidence="3 4">
    <name type="scientific">Streptomyces hainanensis</name>
    <dbReference type="NCBI Taxonomy" id="402648"/>
    <lineage>
        <taxon>Bacteria</taxon>
        <taxon>Bacillati</taxon>
        <taxon>Actinomycetota</taxon>
        <taxon>Actinomycetes</taxon>
        <taxon>Kitasatosporales</taxon>
        <taxon>Streptomycetaceae</taxon>
        <taxon>Streptomyces</taxon>
    </lineage>
</organism>
<dbReference type="SUPFAM" id="SSF55781">
    <property type="entry name" value="GAF domain-like"/>
    <property type="match status" value="1"/>
</dbReference>
<dbReference type="OrthoDB" id="3687827at2"/>
<dbReference type="Gene3D" id="3.30.450.40">
    <property type="match status" value="1"/>
</dbReference>
<dbReference type="Pfam" id="PF00989">
    <property type="entry name" value="PAS"/>
    <property type="match status" value="1"/>
</dbReference>
<dbReference type="SMART" id="SM00091">
    <property type="entry name" value="PAS"/>
    <property type="match status" value="2"/>
</dbReference>
<feature type="region of interest" description="Disordered" evidence="1">
    <location>
        <begin position="23"/>
        <end position="43"/>
    </location>
</feature>
<dbReference type="Proteomes" id="UP000295345">
    <property type="component" value="Unassembled WGS sequence"/>
</dbReference>
<dbReference type="CDD" id="cd00130">
    <property type="entry name" value="PAS"/>
    <property type="match status" value="2"/>
</dbReference>
<dbReference type="InterPro" id="IPR013656">
    <property type="entry name" value="PAS_4"/>
</dbReference>
<evidence type="ECO:0000256" key="1">
    <source>
        <dbReference type="SAM" id="MobiDB-lite"/>
    </source>
</evidence>
<evidence type="ECO:0000313" key="4">
    <source>
        <dbReference type="Proteomes" id="UP000295345"/>
    </source>
</evidence>
<dbReference type="NCBIfam" id="TIGR00229">
    <property type="entry name" value="sensory_box"/>
    <property type="match status" value="1"/>
</dbReference>
<protein>
    <submittedName>
        <fullName evidence="3">PAS domain-containing protein</fullName>
    </submittedName>
</protein>
<dbReference type="AlphaFoldDB" id="A0A4R4T006"/>